<protein>
    <submittedName>
        <fullName evidence="1">Uncharacterized protein</fullName>
    </submittedName>
</protein>
<reference evidence="1 2" key="1">
    <citation type="submission" date="2016-10" db="EMBL/GenBank/DDBJ databases">
        <authorList>
            <person name="de Groot N.N."/>
        </authorList>
    </citation>
    <scope>NUCLEOTIDE SEQUENCE [LARGE SCALE GENOMIC DNA]</scope>
    <source>
        <strain evidence="1 2">CGMCC 1.5337</strain>
    </source>
</reference>
<sequence length="184" mass="21339">MSVRIEFEKELDSVLPNLKVGTLADAMIPTRVVINDECVPPEDHGPREEYNDVFSVYMVVRNLTEFLASNDEVVTLTPAFPDDDKQMRLEKLDESRVKIDWEYSYPDFEHTEVVDRNALGSELLATGREYIQFAREVVFPHAEANPDWAGEYGKVYQLDIDREYIDELETHLDDVEKMLADFDE</sequence>
<name>A0A1I0NP97_9EURY</name>
<dbReference type="EMBL" id="FOJA01000001">
    <property type="protein sequence ID" value="SEW03292.1"/>
    <property type="molecule type" value="Genomic_DNA"/>
</dbReference>
<evidence type="ECO:0000313" key="2">
    <source>
        <dbReference type="Proteomes" id="UP000198518"/>
    </source>
</evidence>
<accession>A0A1I0NP97</accession>
<organism evidence="1 2">
    <name type="scientific">Halobacterium jilantaiense</name>
    <dbReference type="NCBI Taxonomy" id="355548"/>
    <lineage>
        <taxon>Archaea</taxon>
        <taxon>Methanobacteriati</taxon>
        <taxon>Methanobacteriota</taxon>
        <taxon>Stenosarchaea group</taxon>
        <taxon>Halobacteria</taxon>
        <taxon>Halobacteriales</taxon>
        <taxon>Halobacteriaceae</taxon>
        <taxon>Halobacterium</taxon>
    </lineage>
</organism>
<proteinExistence type="predicted"/>
<dbReference type="STRING" id="355548.SAMN04487945_1041"/>
<dbReference type="AlphaFoldDB" id="A0A1I0NP97"/>
<dbReference type="Proteomes" id="UP000198518">
    <property type="component" value="Unassembled WGS sequence"/>
</dbReference>
<dbReference type="RefSeq" id="WP_089668296.1">
    <property type="nucleotide sequence ID" value="NZ_FOJA01000001.1"/>
</dbReference>
<evidence type="ECO:0000313" key="1">
    <source>
        <dbReference type="EMBL" id="SEW03292.1"/>
    </source>
</evidence>
<keyword evidence="2" id="KW-1185">Reference proteome</keyword>
<gene>
    <name evidence="1" type="ORF">SAMN04487945_1041</name>
</gene>